<organism evidence="1 2">
    <name type="scientific">Blautia obeum</name>
    <dbReference type="NCBI Taxonomy" id="40520"/>
    <lineage>
        <taxon>Bacteria</taxon>
        <taxon>Bacillati</taxon>
        <taxon>Bacillota</taxon>
        <taxon>Clostridia</taxon>
        <taxon>Lachnospirales</taxon>
        <taxon>Lachnospiraceae</taxon>
        <taxon>Blautia</taxon>
    </lineage>
</organism>
<proteinExistence type="predicted"/>
<protein>
    <submittedName>
        <fullName evidence="1">Uncharacterized protein</fullName>
    </submittedName>
</protein>
<name>A0A174CCM7_9FIRM</name>
<dbReference type="RefSeq" id="WP_167338133.1">
    <property type="nucleotide sequence ID" value="NZ_CYZA01000010.1"/>
</dbReference>
<evidence type="ECO:0000313" key="2">
    <source>
        <dbReference type="Proteomes" id="UP000095447"/>
    </source>
</evidence>
<accession>A0A174CCM7</accession>
<reference evidence="1 2" key="1">
    <citation type="submission" date="2015-09" db="EMBL/GenBank/DDBJ databases">
        <authorList>
            <consortium name="Pathogen Informatics"/>
        </authorList>
    </citation>
    <scope>NUCLEOTIDE SEQUENCE [LARGE SCALE GENOMIC DNA]</scope>
    <source>
        <strain evidence="1 2">2789STDY5608838</strain>
    </source>
</reference>
<dbReference type="AlphaFoldDB" id="A0A174CCM7"/>
<sequence>MSKLTPLKAIRKKCLDCCCQQTVEARECTCTKCPLFAYRMGKRPKGKEDIADSS</sequence>
<gene>
    <name evidence="1" type="ORF">ERS852395_02100</name>
</gene>
<evidence type="ECO:0000313" key="1">
    <source>
        <dbReference type="EMBL" id="CUO10823.1"/>
    </source>
</evidence>
<dbReference type="Proteomes" id="UP000095447">
    <property type="component" value="Unassembled WGS sequence"/>
</dbReference>
<dbReference type="EMBL" id="CYZA01000010">
    <property type="protein sequence ID" value="CUO10823.1"/>
    <property type="molecule type" value="Genomic_DNA"/>
</dbReference>